<gene>
    <name evidence="3" type="ORF">TVAG_380370</name>
</gene>
<dbReference type="AlphaFoldDB" id="A2DXH5"/>
<feature type="region of interest" description="Disordered" evidence="2">
    <location>
        <begin position="1"/>
        <end position="21"/>
    </location>
</feature>
<proteinExistence type="predicted"/>
<protein>
    <submittedName>
        <fullName evidence="3">Uncharacterized protein</fullName>
    </submittedName>
</protein>
<evidence type="ECO:0000256" key="1">
    <source>
        <dbReference type="SAM" id="Coils"/>
    </source>
</evidence>
<organism evidence="3 4">
    <name type="scientific">Trichomonas vaginalis (strain ATCC PRA-98 / G3)</name>
    <dbReference type="NCBI Taxonomy" id="412133"/>
    <lineage>
        <taxon>Eukaryota</taxon>
        <taxon>Metamonada</taxon>
        <taxon>Parabasalia</taxon>
        <taxon>Trichomonadida</taxon>
        <taxon>Trichomonadidae</taxon>
        <taxon>Trichomonas</taxon>
    </lineage>
</organism>
<reference evidence="3" key="2">
    <citation type="journal article" date="2007" name="Science">
        <title>Draft genome sequence of the sexually transmitted pathogen Trichomonas vaginalis.</title>
        <authorList>
            <person name="Carlton J.M."/>
            <person name="Hirt R.P."/>
            <person name="Silva J.C."/>
            <person name="Delcher A.L."/>
            <person name="Schatz M."/>
            <person name="Zhao Q."/>
            <person name="Wortman J.R."/>
            <person name="Bidwell S.L."/>
            <person name="Alsmark U.C.M."/>
            <person name="Besteiro S."/>
            <person name="Sicheritz-Ponten T."/>
            <person name="Noel C.J."/>
            <person name="Dacks J.B."/>
            <person name="Foster P.G."/>
            <person name="Simillion C."/>
            <person name="Van de Peer Y."/>
            <person name="Miranda-Saavedra D."/>
            <person name="Barton G.J."/>
            <person name="Westrop G.D."/>
            <person name="Mueller S."/>
            <person name="Dessi D."/>
            <person name="Fiori P.L."/>
            <person name="Ren Q."/>
            <person name="Paulsen I."/>
            <person name="Zhang H."/>
            <person name="Bastida-Corcuera F.D."/>
            <person name="Simoes-Barbosa A."/>
            <person name="Brown M.T."/>
            <person name="Hayes R.D."/>
            <person name="Mukherjee M."/>
            <person name="Okumura C.Y."/>
            <person name="Schneider R."/>
            <person name="Smith A.J."/>
            <person name="Vanacova S."/>
            <person name="Villalvazo M."/>
            <person name="Haas B.J."/>
            <person name="Pertea M."/>
            <person name="Feldblyum T.V."/>
            <person name="Utterback T.R."/>
            <person name="Shu C.L."/>
            <person name="Osoegawa K."/>
            <person name="de Jong P.J."/>
            <person name="Hrdy I."/>
            <person name="Horvathova L."/>
            <person name="Zubacova Z."/>
            <person name="Dolezal P."/>
            <person name="Malik S.B."/>
            <person name="Logsdon J.M. Jr."/>
            <person name="Henze K."/>
            <person name="Gupta A."/>
            <person name="Wang C.C."/>
            <person name="Dunne R.L."/>
            <person name="Upcroft J.A."/>
            <person name="Upcroft P."/>
            <person name="White O."/>
            <person name="Salzberg S.L."/>
            <person name="Tang P."/>
            <person name="Chiu C.-H."/>
            <person name="Lee Y.-S."/>
            <person name="Embley T.M."/>
            <person name="Coombs G.H."/>
            <person name="Mottram J.C."/>
            <person name="Tachezy J."/>
            <person name="Fraser-Liggett C.M."/>
            <person name="Johnson P.J."/>
        </authorList>
    </citation>
    <scope>NUCLEOTIDE SEQUENCE [LARGE SCALE GENOMIC DNA]</scope>
    <source>
        <strain evidence="3">G3</strain>
    </source>
</reference>
<dbReference type="KEGG" id="tva:4772926"/>
<keyword evidence="1" id="KW-0175">Coiled coil</keyword>
<sequence>MHAENQGKKAMKKPAKAQSRTVDTREKQIISYIRLNYEQMIYENQILKERPENFVVQDAVNSMVQTFIDNMGGERESYLRELIRKLATTYQECVDLQKKYQEAKKGAGNSAEIITKQNEDLKIEIESLTSKLQELEVQKQSKEQSLKSKVSSKQNQLKALNDSITNLQNAHRELSNQVEDLKSTVLKNTGRQKKLIQQAKSVCISEIEKTIDNNQQAAINIHDKKMQRLDAQLSSARAEQKRLQRQAQTVLDAIYSISSPSTKSKITVDDFLKRYEEVKQIIQTSIEAKKEEALAGIRKDIEEAIPGIDVSSGNIIDAINRKLEERLREKEEECRRIVKKGEEREKLLKMKLEEVLGQIKELRSGTSENLDFFDDVERQRSLWEKSKDKLDAKMSAIGLGIHD</sequence>
<accession>A2DXH5</accession>
<reference evidence="3" key="1">
    <citation type="submission" date="2006-10" db="EMBL/GenBank/DDBJ databases">
        <authorList>
            <person name="Amadeo P."/>
            <person name="Zhao Q."/>
            <person name="Wortman J."/>
            <person name="Fraser-Liggett C."/>
            <person name="Carlton J."/>
        </authorList>
    </citation>
    <scope>NUCLEOTIDE SEQUENCE</scope>
    <source>
        <strain evidence="3">G3</strain>
    </source>
</reference>
<dbReference type="Proteomes" id="UP000001542">
    <property type="component" value="Unassembled WGS sequence"/>
</dbReference>
<dbReference type="EMBL" id="DS113263">
    <property type="protein sequence ID" value="EAY14927.1"/>
    <property type="molecule type" value="Genomic_DNA"/>
</dbReference>
<dbReference type="RefSeq" id="XP_001327150.1">
    <property type="nucleotide sequence ID" value="XM_001327115.1"/>
</dbReference>
<dbReference type="SMR" id="A2DXH5"/>
<evidence type="ECO:0000313" key="3">
    <source>
        <dbReference type="EMBL" id="EAY14927.1"/>
    </source>
</evidence>
<evidence type="ECO:0000256" key="2">
    <source>
        <dbReference type="SAM" id="MobiDB-lite"/>
    </source>
</evidence>
<name>A2DXH5_TRIV3</name>
<feature type="coiled-coil region" evidence="1">
    <location>
        <begin position="219"/>
        <end position="292"/>
    </location>
</feature>
<evidence type="ECO:0000313" key="4">
    <source>
        <dbReference type="Proteomes" id="UP000001542"/>
    </source>
</evidence>
<dbReference type="OrthoDB" id="10661806at2759"/>
<keyword evidence="4" id="KW-1185">Reference proteome</keyword>
<dbReference type="InParanoid" id="A2DXH5"/>
<dbReference type="VEuPathDB" id="TrichDB:TVAGG3_0925090"/>
<dbReference type="VEuPathDB" id="TrichDB:TVAG_380370"/>
<feature type="coiled-coil region" evidence="1">
    <location>
        <begin position="79"/>
        <end position="184"/>
    </location>
</feature>